<dbReference type="Pfam" id="PF00571">
    <property type="entry name" value="CBS"/>
    <property type="match status" value="2"/>
</dbReference>
<protein>
    <submittedName>
        <fullName evidence="4">CBS domain-containing protein</fullName>
    </submittedName>
</protein>
<dbReference type="OrthoDB" id="9807125at2"/>
<dbReference type="InterPro" id="IPR000644">
    <property type="entry name" value="CBS_dom"/>
</dbReference>
<evidence type="ECO:0000256" key="1">
    <source>
        <dbReference type="ARBA" id="ARBA00023122"/>
    </source>
</evidence>
<feature type="domain" description="CBS" evidence="3">
    <location>
        <begin position="9"/>
        <end position="70"/>
    </location>
</feature>
<gene>
    <name evidence="4" type="ORF">FIV46_13870</name>
</gene>
<dbReference type="InterPro" id="IPR044725">
    <property type="entry name" value="CBSX3_CBS_dom"/>
</dbReference>
<dbReference type="CDD" id="cd04623">
    <property type="entry name" value="CBS_pair_bac_euk"/>
    <property type="match status" value="1"/>
</dbReference>
<feature type="domain" description="CBS" evidence="3">
    <location>
        <begin position="78"/>
        <end position="134"/>
    </location>
</feature>
<dbReference type="SMART" id="SM00116">
    <property type="entry name" value="CBS"/>
    <property type="match status" value="2"/>
</dbReference>
<dbReference type="PANTHER" id="PTHR43080:SF2">
    <property type="entry name" value="CBS DOMAIN-CONTAINING PROTEIN"/>
    <property type="match status" value="1"/>
</dbReference>
<evidence type="ECO:0000256" key="2">
    <source>
        <dbReference type="PROSITE-ProRule" id="PRU00703"/>
    </source>
</evidence>
<dbReference type="Gene3D" id="3.10.580.10">
    <property type="entry name" value="CBS-domain"/>
    <property type="match status" value="1"/>
</dbReference>
<proteinExistence type="predicted"/>
<evidence type="ECO:0000313" key="5">
    <source>
        <dbReference type="Proteomes" id="UP000319148"/>
    </source>
</evidence>
<dbReference type="PROSITE" id="PS51371">
    <property type="entry name" value="CBS"/>
    <property type="match status" value="2"/>
</dbReference>
<dbReference type="InterPro" id="IPR051257">
    <property type="entry name" value="Diverse_CBS-Domain"/>
</dbReference>
<dbReference type="SUPFAM" id="SSF54631">
    <property type="entry name" value="CBS-domain pair"/>
    <property type="match status" value="1"/>
</dbReference>
<name>A0A501PEX1_9PROT</name>
<dbReference type="InterPro" id="IPR046342">
    <property type="entry name" value="CBS_dom_sf"/>
</dbReference>
<dbReference type="AlphaFoldDB" id="A0A501PEX1"/>
<sequence length="145" mass="15692">MPVQVKNILQRKGNEVISVSPQETLHETAKVLRENKIGAVLVREGGGKMVGVISERDLVIAIAKHGGNVLDNKVAEFMTEGVYTCSLDDDVKAVMEKMTSRRIRHLPVVDGENIVGIISIGDAVKQRIAETEAEAEALKAYIATG</sequence>
<keyword evidence="5" id="KW-1185">Reference proteome</keyword>
<comment type="caution">
    <text evidence="4">The sequence shown here is derived from an EMBL/GenBank/DDBJ whole genome shotgun (WGS) entry which is preliminary data.</text>
</comment>
<dbReference type="Proteomes" id="UP000319148">
    <property type="component" value="Unassembled WGS sequence"/>
</dbReference>
<accession>A0A501PEX1</accession>
<evidence type="ECO:0000313" key="4">
    <source>
        <dbReference type="EMBL" id="TPD58963.1"/>
    </source>
</evidence>
<dbReference type="EMBL" id="VFIY01000016">
    <property type="protein sequence ID" value="TPD58963.1"/>
    <property type="molecule type" value="Genomic_DNA"/>
</dbReference>
<keyword evidence="1 2" id="KW-0129">CBS domain</keyword>
<organism evidence="4 5">
    <name type="scientific">Emcibacter nanhaiensis</name>
    <dbReference type="NCBI Taxonomy" id="1505037"/>
    <lineage>
        <taxon>Bacteria</taxon>
        <taxon>Pseudomonadati</taxon>
        <taxon>Pseudomonadota</taxon>
        <taxon>Alphaproteobacteria</taxon>
        <taxon>Emcibacterales</taxon>
        <taxon>Emcibacteraceae</taxon>
        <taxon>Emcibacter</taxon>
    </lineage>
</organism>
<dbReference type="PANTHER" id="PTHR43080">
    <property type="entry name" value="CBS DOMAIN-CONTAINING PROTEIN CBSX3, MITOCHONDRIAL"/>
    <property type="match status" value="1"/>
</dbReference>
<evidence type="ECO:0000259" key="3">
    <source>
        <dbReference type="PROSITE" id="PS51371"/>
    </source>
</evidence>
<reference evidence="5" key="1">
    <citation type="submission" date="2019-06" db="EMBL/GenBank/DDBJ databases">
        <title>The complete genome of Emcibacter congregatus ZYLT.</title>
        <authorList>
            <person name="Zhao Z."/>
        </authorList>
    </citation>
    <scope>NUCLEOTIDE SEQUENCE [LARGE SCALE GENOMIC DNA]</scope>
    <source>
        <strain evidence="5">MCCC 1A06723</strain>
    </source>
</reference>